<keyword evidence="5 8" id="KW-1133">Transmembrane helix</keyword>
<dbReference type="GO" id="GO:0005886">
    <property type="term" value="C:plasma membrane"/>
    <property type="evidence" value="ECO:0007669"/>
    <property type="project" value="UniProtKB-SubCell"/>
</dbReference>
<feature type="transmembrane region" description="Helical" evidence="8">
    <location>
        <begin position="365"/>
        <end position="386"/>
    </location>
</feature>
<feature type="transmembrane region" description="Helical" evidence="8">
    <location>
        <begin position="136"/>
        <end position="156"/>
    </location>
</feature>
<evidence type="ECO:0000256" key="2">
    <source>
        <dbReference type="ARBA" id="ARBA00022475"/>
    </source>
</evidence>
<keyword evidence="2" id="KW-1003">Cell membrane</keyword>
<feature type="transmembrane region" description="Helical" evidence="8">
    <location>
        <begin position="270"/>
        <end position="296"/>
    </location>
</feature>
<keyword evidence="4 8" id="KW-0812">Transmembrane</keyword>
<dbReference type="Proteomes" id="UP000648075">
    <property type="component" value="Unassembled WGS sequence"/>
</dbReference>
<name>A0A918PC48_9SPHN</name>
<comment type="similarity">
    <text evidence="7">Belongs to the glycosyltransferase 87 family.</text>
</comment>
<dbReference type="RefSeq" id="WP_189620080.1">
    <property type="nucleotide sequence ID" value="NZ_BMZA01000002.1"/>
</dbReference>
<evidence type="ECO:0000313" key="9">
    <source>
        <dbReference type="EMBL" id="GGY97502.1"/>
    </source>
</evidence>
<keyword evidence="3" id="KW-0808">Transferase</keyword>
<feature type="transmembrane region" description="Helical" evidence="8">
    <location>
        <begin position="213"/>
        <end position="236"/>
    </location>
</feature>
<dbReference type="EMBL" id="BMZA01000002">
    <property type="protein sequence ID" value="GGY97502.1"/>
    <property type="molecule type" value="Genomic_DNA"/>
</dbReference>
<proteinExistence type="inferred from homology"/>
<evidence type="ECO:0000313" key="10">
    <source>
        <dbReference type="Proteomes" id="UP000648075"/>
    </source>
</evidence>
<evidence type="ECO:0000256" key="7">
    <source>
        <dbReference type="ARBA" id="ARBA00024033"/>
    </source>
</evidence>
<feature type="transmembrane region" description="Helical" evidence="8">
    <location>
        <begin position="108"/>
        <end position="129"/>
    </location>
</feature>
<reference evidence="9" key="2">
    <citation type="submission" date="2020-09" db="EMBL/GenBank/DDBJ databases">
        <authorList>
            <person name="Sun Q."/>
            <person name="Kim S."/>
        </authorList>
    </citation>
    <scope>NUCLEOTIDE SEQUENCE</scope>
    <source>
        <strain evidence="9">KCTC 32255</strain>
    </source>
</reference>
<organism evidence="9 10">
    <name type="scientific">Novosphingobium colocasiae</name>
    <dbReference type="NCBI Taxonomy" id="1256513"/>
    <lineage>
        <taxon>Bacteria</taxon>
        <taxon>Pseudomonadati</taxon>
        <taxon>Pseudomonadota</taxon>
        <taxon>Alphaproteobacteria</taxon>
        <taxon>Sphingomonadales</taxon>
        <taxon>Sphingomonadaceae</taxon>
        <taxon>Novosphingobium</taxon>
    </lineage>
</organism>
<feature type="transmembrane region" description="Helical" evidence="8">
    <location>
        <begin position="20"/>
        <end position="37"/>
    </location>
</feature>
<evidence type="ECO:0000256" key="1">
    <source>
        <dbReference type="ARBA" id="ARBA00004651"/>
    </source>
</evidence>
<comment type="caution">
    <text evidence="9">The sequence shown here is derived from an EMBL/GenBank/DDBJ whole genome shotgun (WGS) entry which is preliminary data.</text>
</comment>
<keyword evidence="6 8" id="KW-0472">Membrane</keyword>
<sequence length="396" mass="41264">MGAAFLRQMNWLGAGRAQGYLRLLAVMNLAMLGWLLATSHQGIDANGFLLGSDFLSFWTTGRMLLAGSNPYDAAAHIAAQRQFFASSDGFTAFFYPPAFLPFCWPLGLLPYFAALAAWLGATGAAWFAVARAWARACGVSGGLLLALAFPAVPIVITHGQTSFLVAALLGLGLLLVPGRPALAGALLGLATIKPQFGLLVPIALIGAREWRTLAAAAVTALALALAAALAFGPQFWPDWIAASGRAQAAMAQGAVDYGKMVSPFAALRLIGAPVALAYAVQGLVTLAVAATVAVIARRRGWTPGLAALVLAGAPLATPFVLDYDMVLLAAPLLWLAGEGLRSGWRDWEKLALATAFIAPAFARPLALNVGLPIMPLVLAGLFVVVARRLSGRLNSL</sequence>
<keyword evidence="10" id="KW-1185">Reference proteome</keyword>
<evidence type="ECO:0000256" key="3">
    <source>
        <dbReference type="ARBA" id="ARBA00022679"/>
    </source>
</evidence>
<protein>
    <recommendedName>
        <fullName evidence="11">DUF2029 domain-containing protein</fullName>
    </recommendedName>
</protein>
<evidence type="ECO:0008006" key="11">
    <source>
        <dbReference type="Google" id="ProtNLM"/>
    </source>
</evidence>
<feature type="transmembrane region" description="Helical" evidence="8">
    <location>
        <begin position="308"/>
        <end position="334"/>
    </location>
</feature>
<reference evidence="9" key="1">
    <citation type="journal article" date="2014" name="Int. J. Syst. Evol. Microbiol.">
        <title>Complete genome sequence of Corynebacterium casei LMG S-19264T (=DSM 44701T), isolated from a smear-ripened cheese.</title>
        <authorList>
            <consortium name="US DOE Joint Genome Institute (JGI-PGF)"/>
            <person name="Walter F."/>
            <person name="Albersmeier A."/>
            <person name="Kalinowski J."/>
            <person name="Ruckert C."/>
        </authorList>
    </citation>
    <scope>NUCLEOTIDE SEQUENCE</scope>
    <source>
        <strain evidence="9">KCTC 32255</strain>
    </source>
</reference>
<dbReference type="GO" id="GO:0016758">
    <property type="term" value="F:hexosyltransferase activity"/>
    <property type="evidence" value="ECO:0007669"/>
    <property type="project" value="InterPro"/>
</dbReference>
<accession>A0A918PC48</accession>
<evidence type="ECO:0000256" key="8">
    <source>
        <dbReference type="SAM" id="Phobius"/>
    </source>
</evidence>
<dbReference type="AlphaFoldDB" id="A0A918PC48"/>
<feature type="transmembrane region" description="Helical" evidence="8">
    <location>
        <begin position="162"/>
        <end position="192"/>
    </location>
</feature>
<dbReference type="InterPro" id="IPR018584">
    <property type="entry name" value="GT87"/>
</dbReference>
<comment type="subcellular location">
    <subcellularLocation>
        <location evidence="1">Cell membrane</location>
        <topology evidence="1">Multi-pass membrane protein</topology>
    </subcellularLocation>
</comment>
<evidence type="ECO:0000256" key="6">
    <source>
        <dbReference type="ARBA" id="ARBA00023136"/>
    </source>
</evidence>
<gene>
    <name evidence="9" type="ORF">GCM10011614_10660</name>
</gene>
<evidence type="ECO:0000256" key="4">
    <source>
        <dbReference type="ARBA" id="ARBA00022692"/>
    </source>
</evidence>
<dbReference type="Pfam" id="PF09594">
    <property type="entry name" value="GT87"/>
    <property type="match status" value="1"/>
</dbReference>
<evidence type="ECO:0000256" key="5">
    <source>
        <dbReference type="ARBA" id="ARBA00022989"/>
    </source>
</evidence>